<sequence length="435" mass="49154">MTSVVTTAALQLNQPPETLLNRFPDETTLLIQEISSGSPNLATIAALMSVCGATLTPIRAPHSRTCTELILYLVVPCWASSSSAAKSVTLSSLGHISTSSSTYAYRNRQGITSDVTLRLVSIPPIAAPTHTSLTTRSLSARGCSAQESLRWSKVLAEQPTDAMGQDHFRFMGRFMAYGDAVPNAFEMLALEAFEQRLANSRRYGTWFAEQVSPGWRTGKPRNCYLERWTGVYGRLIWSFGIKGHPRADEIWHMMRERLPPTPDTITKEFFQDVSDMEEALRPETVAVQSWTFAYRDLEMLVFQDRRDNYFLCHAKSSNIPRIIRPRLTKLWNATLRRSRSVGRRLRSLAEFEWLWYWTNPFVRGGATTGSLLSAFMQRALYEEGVPIRLRNRFVMQDLYALTTDCRSYVTERVAQLAATKEDLLVALSNRGVKAG</sequence>
<dbReference type="EMBL" id="CDHN01000002">
    <property type="protein sequence ID" value="CEJ87427.1"/>
    <property type="molecule type" value="Genomic_DNA"/>
</dbReference>
<gene>
    <name evidence="1" type="ORF">VHEMI04412</name>
</gene>
<keyword evidence="2" id="KW-1185">Reference proteome</keyword>
<name>A0A0A1TDR0_9HYPO</name>
<dbReference type="AlphaFoldDB" id="A0A0A1TDR0"/>
<evidence type="ECO:0000313" key="1">
    <source>
        <dbReference type="EMBL" id="CEJ87427.1"/>
    </source>
</evidence>
<dbReference type="HOGENOM" id="CLU_630356_0_0_1"/>
<accession>A0A0A1TDR0</accession>
<protein>
    <submittedName>
        <fullName evidence="1">Uncharacterized protein</fullName>
    </submittedName>
</protein>
<proteinExistence type="predicted"/>
<organism evidence="1 2">
    <name type="scientific">[Torrubiella] hemipterigena</name>
    <dbReference type="NCBI Taxonomy" id="1531966"/>
    <lineage>
        <taxon>Eukaryota</taxon>
        <taxon>Fungi</taxon>
        <taxon>Dikarya</taxon>
        <taxon>Ascomycota</taxon>
        <taxon>Pezizomycotina</taxon>
        <taxon>Sordariomycetes</taxon>
        <taxon>Hypocreomycetidae</taxon>
        <taxon>Hypocreales</taxon>
        <taxon>Clavicipitaceae</taxon>
        <taxon>Clavicipitaceae incertae sedis</taxon>
        <taxon>'Torrubiella' clade</taxon>
    </lineage>
</organism>
<evidence type="ECO:0000313" key="2">
    <source>
        <dbReference type="Proteomes" id="UP000039046"/>
    </source>
</evidence>
<reference evidence="1 2" key="1">
    <citation type="journal article" date="2015" name="Genome Announc.">
        <title>Draft Genome Sequence and Gene Annotation of the Entomopathogenic Fungus Verticillium hemipterigenum.</title>
        <authorList>
            <person name="Horn F."/>
            <person name="Habel A."/>
            <person name="Scharf D.H."/>
            <person name="Dworschak J."/>
            <person name="Brakhage A.A."/>
            <person name="Guthke R."/>
            <person name="Hertweck C."/>
            <person name="Linde J."/>
        </authorList>
    </citation>
    <scope>NUCLEOTIDE SEQUENCE [LARGE SCALE GENOMIC DNA]</scope>
</reference>
<dbReference type="OrthoDB" id="4716524at2759"/>
<dbReference type="Proteomes" id="UP000039046">
    <property type="component" value="Unassembled WGS sequence"/>
</dbReference>